<dbReference type="PROSITE" id="PS00623">
    <property type="entry name" value="GMC_OXRED_1"/>
    <property type="match status" value="1"/>
</dbReference>
<dbReference type="GO" id="GO:0050660">
    <property type="term" value="F:flavin adenine dinucleotide binding"/>
    <property type="evidence" value="ECO:0007669"/>
    <property type="project" value="InterPro"/>
</dbReference>
<comment type="similarity">
    <text evidence="1 4">Belongs to the GMC oxidoreductase family.</text>
</comment>
<accession>A0A2V1DC34</accession>
<evidence type="ECO:0000256" key="3">
    <source>
        <dbReference type="PIRSR" id="PIRSR000137-2"/>
    </source>
</evidence>
<evidence type="ECO:0000313" key="8">
    <source>
        <dbReference type="Proteomes" id="UP000244855"/>
    </source>
</evidence>
<dbReference type="PANTHER" id="PTHR11552:SF134">
    <property type="entry name" value="GLUCOSE-METHANOL-CHOLINE OXIDOREDUCTASE N-TERMINAL DOMAIN-CONTAINING PROTEIN"/>
    <property type="match status" value="1"/>
</dbReference>
<feature type="active site" description="Proton donor" evidence="2">
    <location>
        <position position="500"/>
    </location>
</feature>
<keyword evidence="3 4" id="KW-0274">FAD</keyword>
<name>A0A2V1DC34_9PLEO</name>
<dbReference type="InterPro" id="IPR012132">
    <property type="entry name" value="GMC_OxRdtase"/>
</dbReference>
<dbReference type="SUPFAM" id="SSF51905">
    <property type="entry name" value="FAD/NAD(P)-binding domain"/>
    <property type="match status" value="1"/>
</dbReference>
<dbReference type="InterPro" id="IPR007867">
    <property type="entry name" value="GMC_OxRtase_C"/>
</dbReference>
<dbReference type="InterPro" id="IPR000172">
    <property type="entry name" value="GMC_OxRdtase_N"/>
</dbReference>
<keyword evidence="4" id="KW-0285">Flavoprotein</keyword>
<feature type="domain" description="Glucose-methanol-choline oxidoreductase N-terminal" evidence="5">
    <location>
        <begin position="85"/>
        <end position="108"/>
    </location>
</feature>
<feature type="binding site" evidence="3">
    <location>
        <position position="87"/>
    </location>
    <ligand>
        <name>FAD</name>
        <dbReference type="ChEBI" id="CHEBI:57692"/>
    </ligand>
</feature>
<evidence type="ECO:0000259" key="6">
    <source>
        <dbReference type="PROSITE" id="PS00624"/>
    </source>
</evidence>
<dbReference type="Proteomes" id="UP000244855">
    <property type="component" value="Unassembled WGS sequence"/>
</dbReference>
<feature type="binding site" evidence="3">
    <location>
        <position position="233"/>
    </location>
    <ligand>
        <name>FAD</name>
        <dbReference type="ChEBI" id="CHEBI:57692"/>
    </ligand>
</feature>
<evidence type="ECO:0000256" key="1">
    <source>
        <dbReference type="ARBA" id="ARBA00010790"/>
    </source>
</evidence>
<feature type="active site" description="Proton acceptor" evidence="2">
    <location>
        <position position="544"/>
    </location>
</feature>
<evidence type="ECO:0000256" key="4">
    <source>
        <dbReference type="RuleBase" id="RU003968"/>
    </source>
</evidence>
<dbReference type="Pfam" id="PF05199">
    <property type="entry name" value="GMC_oxred_C"/>
    <property type="match status" value="1"/>
</dbReference>
<feature type="binding site" evidence="3">
    <location>
        <begin position="499"/>
        <end position="500"/>
    </location>
    <ligand>
        <name>FAD</name>
        <dbReference type="ChEBI" id="CHEBI:57692"/>
    </ligand>
</feature>
<reference evidence="7 8" key="1">
    <citation type="journal article" date="2018" name="Sci. Rep.">
        <title>Comparative genomics provides insights into the lifestyle and reveals functional heterogeneity of dark septate endophytic fungi.</title>
        <authorList>
            <person name="Knapp D.G."/>
            <person name="Nemeth J.B."/>
            <person name="Barry K."/>
            <person name="Hainaut M."/>
            <person name="Henrissat B."/>
            <person name="Johnson J."/>
            <person name="Kuo A."/>
            <person name="Lim J.H.P."/>
            <person name="Lipzen A."/>
            <person name="Nolan M."/>
            <person name="Ohm R.A."/>
            <person name="Tamas L."/>
            <person name="Grigoriev I.V."/>
            <person name="Spatafora J.W."/>
            <person name="Nagy L.G."/>
            <person name="Kovacs G.M."/>
        </authorList>
    </citation>
    <scope>NUCLEOTIDE SEQUENCE [LARGE SCALE GENOMIC DNA]</scope>
    <source>
        <strain evidence="7 8">DSE2036</strain>
    </source>
</reference>
<dbReference type="PIRSF" id="PIRSF000137">
    <property type="entry name" value="Alcohol_oxidase"/>
    <property type="match status" value="1"/>
</dbReference>
<dbReference type="PANTHER" id="PTHR11552">
    <property type="entry name" value="GLUCOSE-METHANOL-CHOLINE GMC OXIDOREDUCTASE"/>
    <property type="match status" value="1"/>
</dbReference>
<organism evidence="7 8">
    <name type="scientific">Periconia macrospinosa</name>
    <dbReference type="NCBI Taxonomy" id="97972"/>
    <lineage>
        <taxon>Eukaryota</taxon>
        <taxon>Fungi</taxon>
        <taxon>Dikarya</taxon>
        <taxon>Ascomycota</taxon>
        <taxon>Pezizomycotina</taxon>
        <taxon>Dothideomycetes</taxon>
        <taxon>Pleosporomycetidae</taxon>
        <taxon>Pleosporales</taxon>
        <taxon>Massarineae</taxon>
        <taxon>Periconiaceae</taxon>
        <taxon>Periconia</taxon>
    </lineage>
</organism>
<gene>
    <name evidence="7" type="ORF">DM02DRAFT_571748</name>
</gene>
<dbReference type="OrthoDB" id="269227at2759"/>
<proteinExistence type="inferred from homology"/>
<dbReference type="GO" id="GO:0016614">
    <property type="term" value="F:oxidoreductase activity, acting on CH-OH group of donors"/>
    <property type="evidence" value="ECO:0007669"/>
    <property type="project" value="InterPro"/>
</dbReference>
<evidence type="ECO:0000259" key="5">
    <source>
        <dbReference type="PROSITE" id="PS00623"/>
    </source>
</evidence>
<dbReference type="PROSITE" id="PS00624">
    <property type="entry name" value="GMC_OXRED_2"/>
    <property type="match status" value="1"/>
</dbReference>
<dbReference type="Pfam" id="PF00732">
    <property type="entry name" value="GMC_oxred_N"/>
    <property type="match status" value="1"/>
</dbReference>
<dbReference type="Gene3D" id="3.30.560.10">
    <property type="entry name" value="Glucose Oxidase, domain 3"/>
    <property type="match status" value="1"/>
</dbReference>
<dbReference type="Gene3D" id="3.50.50.60">
    <property type="entry name" value="FAD/NAD(P)-binding domain"/>
    <property type="match status" value="1"/>
</dbReference>
<dbReference type="EMBL" id="KZ805508">
    <property type="protein sequence ID" value="PVH95113.1"/>
    <property type="molecule type" value="Genomic_DNA"/>
</dbReference>
<sequence length="566" mass="62117">MLKNNYDFIVVGSGPAGACVASRLASNKSSPAILLIEAGIARDASNADILAERWTSVSLFPNSVEYHTTEPQKWLNNRFINYDRGKVLGGSSAINMCAYTIGPKDDYDRWAEIVGDASYGWENAVRIRREKLEAFHSVTEEEFRGYALPDMSVHGEHGALAVSIPRVWERSMITQLDAAKVSGLGFNLDINSGNPLGMASVPSTAKDGLRVTAAKAYLENAPTNLTILTEKQVVKIILEGKRAVGVQVASGEKYYASKEVVISAGAVETPKLLMLSGIGNASELEEHSIELLHHLPGVGKCLQDHLSIAFCWRKKKSDVDWRQHFSNPDAVEQAQVQFRENGTGPLSLFFQGLTMGFFKADEVLHTKEFEGLEEGMKAHLRKETVPIWELTCHIPPCTPGALAAPEHDYLTSFVFLHNPQSRGEVTLSSASPLAPPRVNPRFFSHPFDRLCAVAATKRALAFIRHPSMAANIDFAVDGPASDCDDDVLDYWRKHATSTWHPSCTVRMGTGEDEEACVDSDFRVRGLQGLRVVDLSVLPFLLNCHPVSIGYLVGEIAAEKIASDYYS</sequence>
<dbReference type="SUPFAM" id="SSF54373">
    <property type="entry name" value="FAD-linked reductases, C-terminal domain"/>
    <property type="match status" value="1"/>
</dbReference>
<protein>
    <submittedName>
        <fullName evidence="7">GMC oxidoreductase</fullName>
    </submittedName>
</protein>
<dbReference type="InterPro" id="IPR036188">
    <property type="entry name" value="FAD/NAD-bd_sf"/>
</dbReference>
<feature type="domain" description="Glucose-methanol-choline oxidoreductase N-terminal" evidence="6">
    <location>
        <begin position="265"/>
        <end position="279"/>
    </location>
</feature>
<dbReference type="AlphaFoldDB" id="A0A2V1DC34"/>
<comment type="cofactor">
    <cofactor evidence="3">
        <name>FAD</name>
        <dbReference type="ChEBI" id="CHEBI:57692"/>
    </cofactor>
</comment>
<evidence type="ECO:0000256" key="2">
    <source>
        <dbReference type="PIRSR" id="PIRSR000137-1"/>
    </source>
</evidence>
<dbReference type="STRING" id="97972.A0A2V1DC34"/>
<evidence type="ECO:0000313" key="7">
    <source>
        <dbReference type="EMBL" id="PVH95113.1"/>
    </source>
</evidence>
<keyword evidence="8" id="KW-1185">Reference proteome</keyword>